<dbReference type="AlphaFoldDB" id="A0A269TJ74"/>
<evidence type="ECO:0000313" key="9">
    <source>
        <dbReference type="EMBL" id="PAK21519.1"/>
    </source>
</evidence>
<keyword evidence="4 7" id="KW-0812">Transmembrane</keyword>
<keyword evidence="5 7" id="KW-1133">Transmembrane helix</keyword>
<proteinExistence type="predicted"/>
<feature type="domain" description="ABC transmembrane type-1" evidence="8">
    <location>
        <begin position="95"/>
        <end position="313"/>
    </location>
</feature>
<keyword evidence="3" id="KW-1003">Cell membrane</keyword>
<evidence type="ECO:0000256" key="3">
    <source>
        <dbReference type="ARBA" id="ARBA00022475"/>
    </source>
</evidence>
<evidence type="ECO:0000256" key="6">
    <source>
        <dbReference type="ARBA" id="ARBA00023136"/>
    </source>
</evidence>
<evidence type="ECO:0000256" key="4">
    <source>
        <dbReference type="ARBA" id="ARBA00022692"/>
    </source>
</evidence>
<evidence type="ECO:0000259" key="8">
    <source>
        <dbReference type="PROSITE" id="PS50928"/>
    </source>
</evidence>
<feature type="transmembrane region" description="Helical" evidence="7">
    <location>
        <begin position="243"/>
        <end position="261"/>
    </location>
</feature>
<dbReference type="Gene3D" id="1.10.3720.10">
    <property type="entry name" value="MetI-like"/>
    <property type="match status" value="1"/>
</dbReference>
<protein>
    <recommendedName>
        <fullName evidence="8">ABC transmembrane type-1 domain-containing protein</fullName>
    </recommendedName>
</protein>
<feature type="transmembrane region" description="Helical" evidence="7">
    <location>
        <begin position="296"/>
        <end position="317"/>
    </location>
</feature>
<feature type="transmembrane region" description="Helical" evidence="7">
    <location>
        <begin position="99"/>
        <end position="124"/>
    </location>
</feature>
<dbReference type="InterPro" id="IPR035906">
    <property type="entry name" value="MetI-like_sf"/>
</dbReference>
<comment type="subcellular location">
    <subcellularLocation>
        <location evidence="1">Cell membrane</location>
        <topology evidence="1">Multi-pass membrane protein</topology>
    </subcellularLocation>
</comment>
<dbReference type="SUPFAM" id="SSF161098">
    <property type="entry name" value="MetI-like"/>
    <property type="match status" value="1"/>
</dbReference>
<dbReference type="PANTHER" id="PTHR30193">
    <property type="entry name" value="ABC TRANSPORTER PERMEASE PROTEIN"/>
    <property type="match status" value="1"/>
</dbReference>
<sequence>MRSYFLKRWIKFQASRIKGQSQLILDKPVSFWIPWLMILPALIVVALFTIYPAIITIDRSGNYLEDPRFNINQMVQNFGAVYERVADDVFFQTGMRNSVIYALLSLPLTLIIAILISSAIAHVYKQIARGFWQTIFFLPYLTNSVAIAMSFAYLFQTSGGIINSILGDQIQWLDSGDAQGFKAFWVILIEGIWRNLAFNVLLFTTSMLSVDKNNYKAASIDGAGTVKQFFTITMPSIQKTTNLLITLGIIGGLKVFPLALFNNNPSLANLNGGATMMTYITGKVRAGGVSDFADSAAASVIMFALGLAFTIVLRGGYGRLLRLISWRLEQNVYNKVSAWKKTAKVQN</sequence>
<name>A0A269TJ74_9BACT</name>
<evidence type="ECO:0000256" key="2">
    <source>
        <dbReference type="ARBA" id="ARBA00022448"/>
    </source>
</evidence>
<dbReference type="PANTHER" id="PTHR30193:SF37">
    <property type="entry name" value="INNER MEMBRANE ABC TRANSPORTER PERMEASE PROTEIN YCJO"/>
    <property type="match status" value="1"/>
</dbReference>
<dbReference type="RefSeq" id="WP_095334685.1">
    <property type="nucleotide sequence ID" value="NZ_NQNY01000004.1"/>
</dbReference>
<evidence type="ECO:0000256" key="1">
    <source>
        <dbReference type="ARBA" id="ARBA00004651"/>
    </source>
</evidence>
<dbReference type="InterPro" id="IPR000515">
    <property type="entry name" value="MetI-like"/>
</dbReference>
<dbReference type="OrthoDB" id="42615at2"/>
<dbReference type="EMBL" id="NQNY01000004">
    <property type="protein sequence ID" value="PAK21519.1"/>
    <property type="molecule type" value="Genomic_DNA"/>
</dbReference>
<evidence type="ECO:0000256" key="7">
    <source>
        <dbReference type="SAM" id="Phobius"/>
    </source>
</evidence>
<feature type="transmembrane region" description="Helical" evidence="7">
    <location>
        <begin position="183"/>
        <end position="203"/>
    </location>
</feature>
<comment type="caution">
    <text evidence="9">The sequence shown here is derived from an EMBL/GenBank/DDBJ whole genome shotgun (WGS) entry which is preliminary data.</text>
</comment>
<feature type="transmembrane region" description="Helical" evidence="7">
    <location>
        <begin position="136"/>
        <end position="155"/>
    </location>
</feature>
<reference evidence="10" key="1">
    <citation type="submission" date="2017-08" db="EMBL/GenBank/DDBJ databases">
        <authorList>
            <person name="Alvarez-Ponce D."/>
            <person name="Weitzman C.L."/>
            <person name="Tillett R.L."/>
            <person name="Sandmeier F.C."/>
            <person name="Tracy C.R."/>
        </authorList>
    </citation>
    <scope>NUCLEOTIDE SEQUENCE [LARGE SCALE GENOMIC DNA]</scope>
    <source>
        <strain evidence="10">723</strain>
    </source>
</reference>
<organism evidence="9 10">
    <name type="scientific">Mycoplasmopsis agassizii</name>
    <dbReference type="NCBI Taxonomy" id="33922"/>
    <lineage>
        <taxon>Bacteria</taxon>
        <taxon>Bacillati</taxon>
        <taxon>Mycoplasmatota</taxon>
        <taxon>Mycoplasmoidales</taxon>
        <taxon>Metamycoplasmataceae</taxon>
        <taxon>Mycoplasmopsis</taxon>
    </lineage>
</organism>
<accession>A0A269TJ74</accession>
<dbReference type="GO" id="GO:0005886">
    <property type="term" value="C:plasma membrane"/>
    <property type="evidence" value="ECO:0007669"/>
    <property type="project" value="UniProtKB-SubCell"/>
</dbReference>
<feature type="transmembrane region" description="Helical" evidence="7">
    <location>
        <begin position="31"/>
        <end position="54"/>
    </location>
</feature>
<dbReference type="GO" id="GO:0055085">
    <property type="term" value="P:transmembrane transport"/>
    <property type="evidence" value="ECO:0007669"/>
    <property type="project" value="InterPro"/>
</dbReference>
<evidence type="ECO:0000313" key="10">
    <source>
        <dbReference type="Proteomes" id="UP000216943"/>
    </source>
</evidence>
<dbReference type="InterPro" id="IPR051393">
    <property type="entry name" value="ABC_transporter_permease"/>
</dbReference>
<evidence type="ECO:0000256" key="5">
    <source>
        <dbReference type="ARBA" id="ARBA00022989"/>
    </source>
</evidence>
<keyword evidence="2" id="KW-0813">Transport</keyword>
<keyword evidence="6 7" id="KW-0472">Membrane</keyword>
<dbReference type="Proteomes" id="UP000216943">
    <property type="component" value="Unassembled WGS sequence"/>
</dbReference>
<dbReference type="PROSITE" id="PS50928">
    <property type="entry name" value="ABC_TM1"/>
    <property type="match status" value="1"/>
</dbReference>
<gene>
    <name evidence="9" type="ORF">CJJ23_01875</name>
</gene>